<proteinExistence type="predicted"/>
<dbReference type="Pfam" id="PF00481">
    <property type="entry name" value="PP2C"/>
    <property type="match status" value="2"/>
</dbReference>
<feature type="compositionally biased region" description="Low complexity" evidence="1">
    <location>
        <begin position="395"/>
        <end position="405"/>
    </location>
</feature>
<protein>
    <submittedName>
        <fullName evidence="3">PPM-type phosphatase domain-containing protein</fullName>
    </submittedName>
</protein>
<dbReference type="InterPro" id="IPR001932">
    <property type="entry name" value="PPM-type_phosphatase-like_dom"/>
</dbReference>
<accession>A0A5K3EJL0</accession>
<dbReference type="GO" id="GO:0004722">
    <property type="term" value="F:protein serine/threonine phosphatase activity"/>
    <property type="evidence" value="ECO:0007669"/>
    <property type="project" value="InterPro"/>
</dbReference>
<evidence type="ECO:0000313" key="3">
    <source>
        <dbReference type="WBParaSite" id="MCU_001072-RA"/>
    </source>
</evidence>
<feature type="region of interest" description="Disordered" evidence="1">
    <location>
        <begin position="393"/>
        <end position="422"/>
    </location>
</feature>
<dbReference type="WBParaSite" id="MCU_001072-RA">
    <property type="protein sequence ID" value="MCU_001072-RA"/>
    <property type="gene ID" value="MCU_001072"/>
</dbReference>
<sequence length="783" mass="85495">MEAGYPSNLLLEIKNTIFPETTTNVGSSVRLRSKPIMNKVKKIYGSAYMLANISRNLSCWYVPHVAHSACSIQENGSIASVMALVRNRLCHKNGVTSDGSGFCLFDALQRQGMENLKQALVEIIADMDKNKGLTLEKPLSRVKQISVASIVNKRRRQEDRWFFEPDLVAYAPLETDDNEKLSRLRRHDYPEVIGCGVFDGHGGPEAAEHCSNLVPFLLSRRLQRRFLETSHLRRSSETIPDILTGVIHELNFSIAECHRNKLWSSGTTATICLVYGNHIYTCWIGDSQGVLFTTTDVKTKTKSATTQNLEETAALERPSKPRHDLVSSGASSIEETEKRKKIGHECVIQPSPLNLQSVDAPTSSAAALVSPTSPRTRATRWELSFSWLTSLVRGSSNSSKESSPSEVPPTSPRQGQVRAPLATQEVAEELGEDVARETSPAPCRYGSLPTKKVVTMREQQQSKVPVRATSKRLSAHFSEPSLAAPTEKWPETTPALSAGHRISPTGDLRGSRSTSVVEKPPSLPAPCFKVLTPCLHRPEHPVEFVSVLRTGGCITFKPSIEVDCETNSNEALRTDCTPSPVMSNAQLLYVPDLSMGGVYRVGGISGVTRSLGASSSMIPGLSDLPSLSVHRLSCVATCLILATDGLWDTYGCSPADLTHFFSGTPNREFAKLLTARAVRNGSTDNVTVLIIWLSEAGELHESVPMEPDLRSPCAYSTGTRFASVPCLGDTRLRGTVGGGFSDGEPSLPRYVEPQERLLSRSHSVEDLADVDRIRASSPMHVVP</sequence>
<feature type="domain" description="PPM-type phosphatase" evidence="2">
    <location>
        <begin position="144"/>
        <end position="693"/>
    </location>
</feature>
<evidence type="ECO:0000256" key="1">
    <source>
        <dbReference type="SAM" id="MobiDB-lite"/>
    </source>
</evidence>
<evidence type="ECO:0000259" key="2">
    <source>
        <dbReference type="PROSITE" id="PS51746"/>
    </source>
</evidence>
<dbReference type="SMART" id="SM00332">
    <property type="entry name" value="PP2Cc"/>
    <property type="match status" value="1"/>
</dbReference>
<dbReference type="AlphaFoldDB" id="A0A5K3EJL0"/>
<feature type="region of interest" description="Disordered" evidence="1">
    <location>
        <begin position="313"/>
        <end position="336"/>
    </location>
</feature>
<organism evidence="3">
    <name type="scientific">Mesocestoides corti</name>
    <name type="common">Flatworm</name>
    <dbReference type="NCBI Taxonomy" id="53468"/>
    <lineage>
        <taxon>Eukaryota</taxon>
        <taxon>Metazoa</taxon>
        <taxon>Spiralia</taxon>
        <taxon>Lophotrochozoa</taxon>
        <taxon>Platyhelminthes</taxon>
        <taxon>Cestoda</taxon>
        <taxon>Eucestoda</taxon>
        <taxon>Cyclophyllidea</taxon>
        <taxon>Mesocestoididae</taxon>
        <taxon>Mesocestoides</taxon>
    </lineage>
</organism>
<reference evidence="3" key="1">
    <citation type="submission" date="2019-11" db="UniProtKB">
        <authorList>
            <consortium name="WormBaseParasite"/>
        </authorList>
    </citation>
    <scope>IDENTIFICATION</scope>
</reference>
<dbReference type="Gene3D" id="3.60.40.10">
    <property type="entry name" value="PPM-type phosphatase domain"/>
    <property type="match status" value="2"/>
</dbReference>
<name>A0A5K3EJL0_MESCO</name>
<dbReference type="InterPro" id="IPR036457">
    <property type="entry name" value="PPM-type-like_dom_sf"/>
</dbReference>
<dbReference type="SUPFAM" id="SSF81606">
    <property type="entry name" value="PP2C-like"/>
    <property type="match status" value="2"/>
</dbReference>
<feature type="region of interest" description="Disordered" evidence="1">
    <location>
        <begin position="481"/>
        <end position="519"/>
    </location>
</feature>
<dbReference type="InterPro" id="IPR015655">
    <property type="entry name" value="PP2C"/>
</dbReference>
<dbReference type="PROSITE" id="PS51746">
    <property type="entry name" value="PPM_2"/>
    <property type="match status" value="1"/>
</dbReference>
<dbReference type="PANTHER" id="PTHR47992">
    <property type="entry name" value="PROTEIN PHOSPHATASE"/>
    <property type="match status" value="1"/>
</dbReference>
<dbReference type="CDD" id="cd00143">
    <property type="entry name" value="PP2Cc"/>
    <property type="match status" value="1"/>
</dbReference>